<accession>A0A150PYE3</accession>
<keyword evidence="1" id="KW-1133">Transmembrane helix</keyword>
<dbReference type="EMBL" id="JELX01000869">
    <property type="protein sequence ID" value="KYF60777.1"/>
    <property type="molecule type" value="Genomic_DNA"/>
</dbReference>
<evidence type="ECO:0000256" key="1">
    <source>
        <dbReference type="SAM" id="Phobius"/>
    </source>
</evidence>
<name>A0A150PYE3_SORCE</name>
<reference evidence="2 3" key="1">
    <citation type="submission" date="2014-02" db="EMBL/GenBank/DDBJ databases">
        <title>The small core and large imbalanced accessory genome model reveals a collaborative survival strategy of Sorangium cellulosum strains in nature.</title>
        <authorList>
            <person name="Han K."/>
            <person name="Peng R."/>
            <person name="Blom J."/>
            <person name="Li Y.-Z."/>
        </authorList>
    </citation>
    <scope>NUCLEOTIDE SEQUENCE [LARGE SCALE GENOMIC DNA]</scope>
    <source>
        <strain evidence="2 3">So0157-18</strain>
    </source>
</reference>
<sequence>MLARLGRYGDTERGRYFRAHIGIDIPLAGSVADTGDIALTELHALFQTAIVYLALLVVVRLLGKRRSGQITGSAVLWPKRGTSGTAKAPWTPRNSNNLTPCVLGGSILRGARQPPAVSSGAPG</sequence>
<dbReference type="AlphaFoldDB" id="A0A150PYE3"/>
<evidence type="ECO:0000313" key="3">
    <source>
        <dbReference type="Proteomes" id="UP000075604"/>
    </source>
</evidence>
<feature type="transmembrane region" description="Helical" evidence="1">
    <location>
        <begin position="44"/>
        <end position="63"/>
    </location>
</feature>
<keyword evidence="1" id="KW-0472">Membrane</keyword>
<keyword evidence="1" id="KW-0812">Transmembrane</keyword>
<gene>
    <name evidence="2" type="ORF">BE04_49100</name>
</gene>
<dbReference type="Proteomes" id="UP000075604">
    <property type="component" value="Unassembled WGS sequence"/>
</dbReference>
<protein>
    <submittedName>
        <fullName evidence="2">Uncharacterized protein</fullName>
    </submittedName>
</protein>
<organism evidence="2 3">
    <name type="scientific">Sorangium cellulosum</name>
    <name type="common">Polyangium cellulosum</name>
    <dbReference type="NCBI Taxonomy" id="56"/>
    <lineage>
        <taxon>Bacteria</taxon>
        <taxon>Pseudomonadati</taxon>
        <taxon>Myxococcota</taxon>
        <taxon>Polyangia</taxon>
        <taxon>Polyangiales</taxon>
        <taxon>Polyangiaceae</taxon>
        <taxon>Sorangium</taxon>
    </lineage>
</organism>
<comment type="caution">
    <text evidence="2">The sequence shown here is derived from an EMBL/GenBank/DDBJ whole genome shotgun (WGS) entry which is preliminary data.</text>
</comment>
<evidence type="ECO:0000313" key="2">
    <source>
        <dbReference type="EMBL" id="KYF60777.1"/>
    </source>
</evidence>
<proteinExistence type="predicted"/>